<dbReference type="Proteomes" id="UP000823485">
    <property type="component" value="Unassembled WGS sequence"/>
</dbReference>
<feature type="domain" description="N-acetyltransferase" evidence="1">
    <location>
        <begin position="17"/>
        <end position="186"/>
    </location>
</feature>
<organism evidence="2 3">
    <name type="scientific">Siminovitchia thermophila</name>
    <dbReference type="NCBI Taxonomy" id="1245522"/>
    <lineage>
        <taxon>Bacteria</taxon>
        <taxon>Bacillati</taxon>
        <taxon>Bacillota</taxon>
        <taxon>Bacilli</taxon>
        <taxon>Bacillales</taxon>
        <taxon>Bacillaceae</taxon>
        <taxon>Siminovitchia</taxon>
    </lineage>
</organism>
<dbReference type="SUPFAM" id="SSF55729">
    <property type="entry name" value="Acyl-CoA N-acyltransferases (Nat)"/>
    <property type="match status" value="1"/>
</dbReference>
<dbReference type="InterPro" id="IPR000182">
    <property type="entry name" value="GNAT_dom"/>
</dbReference>
<dbReference type="Gene3D" id="3.40.630.30">
    <property type="match status" value="1"/>
</dbReference>
<evidence type="ECO:0000259" key="1">
    <source>
        <dbReference type="PROSITE" id="PS51186"/>
    </source>
</evidence>
<comment type="caution">
    <text evidence="2">The sequence shown here is derived from an EMBL/GenBank/DDBJ whole genome shotgun (WGS) entry which is preliminary data.</text>
</comment>
<protein>
    <recommendedName>
        <fullName evidence="1">N-acetyltransferase domain-containing protein</fullName>
    </recommendedName>
</protein>
<dbReference type="InterPro" id="IPR016181">
    <property type="entry name" value="Acyl_CoA_acyltransferase"/>
</dbReference>
<evidence type="ECO:0000313" key="3">
    <source>
        <dbReference type="Proteomes" id="UP000823485"/>
    </source>
</evidence>
<gene>
    <name evidence="2" type="ORF">JOC94_002768</name>
</gene>
<reference evidence="2 3" key="1">
    <citation type="submission" date="2021-01" db="EMBL/GenBank/DDBJ databases">
        <title>Genomic Encyclopedia of Type Strains, Phase IV (KMG-IV): sequencing the most valuable type-strain genomes for metagenomic binning, comparative biology and taxonomic classification.</title>
        <authorList>
            <person name="Goeker M."/>
        </authorList>
    </citation>
    <scope>NUCLEOTIDE SEQUENCE [LARGE SCALE GENOMIC DNA]</scope>
    <source>
        <strain evidence="2 3">DSM 105453</strain>
    </source>
</reference>
<dbReference type="EMBL" id="JAFBFH010000018">
    <property type="protein sequence ID" value="MBM7715779.1"/>
    <property type="molecule type" value="Genomic_DNA"/>
</dbReference>
<evidence type="ECO:0000313" key="2">
    <source>
        <dbReference type="EMBL" id="MBM7715779.1"/>
    </source>
</evidence>
<accession>A0ABS2R9D5</accession>
<dbReference type="PROSITE" id="PS51186">
    <property type="entry name" value="GNAT"/>
    <property type="match status" value="1"/>
</dbReference>
<keyword evidence="3" id="KW-1185">Reference proteome</keyword>
<sequence>MVAYFYKGVMATNNKQYKVRHLTMDDIEHILQLQELVVQTLDNQDILQPLSYDEYQYIMDGKGMIIGAFADDRLIAFRALLIPPSDDSEHLGLDVGLKEEELPTVIYQEISNVHPDYRGNRLQQKLAQLIMNELSALDHSFKYVCCTVMPSNIPSLKDKLAQGMVIAALKEKYQGRLRYVLVKKLHENACENWTDTKALSINKIKEQQTLLKEGWLGFTLQKDEDHYKVVYGKI</sequence>
<name>A0ABS2R9D5_9BACI</name>
<proteinExistence type="predicted"/>